<dbReference type="EMBL" id="VTFT01000001">
    <property type="protein sequence ID" value="TYT25273.1"/>
    <property type="molecule type" value="Genomic_DNA"/>
</dbReference>
<feature type="transmembrane region" description="Helical" evidence="2">
    <location>
        <begin position="272"/>
        <end position="294"/>
    </location>
</feature>
<gene>
    <name evidence="4" type="ORF">FZO89_02750</name>
</gene>
<accession>A0A5D4XMW2</accession>
<dbReference type="OrthoDB" id="5701987at2"/>
<keyword evidence="2" id="KW-0472">Membrane</keyword>
<dbReference type="InterPro" id="IPR025645">
    <property type="entry name" value="DUF4349"/>
</dbReference>
<organism evidence="4 5">
    <name type="scientific">Luteimonas viscosa</name>
    <dbReference type="NCBI Taxonomy" id="1132694"/>
    <lineage>
        <taxon>Bacteria</taxon>
        <taxon>Pseudomonadati</taxon>
        <taxon>Pseudomonadota</taxon>
        <taxon>Gammaproteobacteria</taxon>
        <taxon>Lysobacterales</taxon>
        <taxon>Lysobacteraceae</taxon>
        <taxon>Luteimonas</taxon>
    </lineage>
</organism>
<keyword evidence="1" id="KW-0175">Coiled coil</keyword>
<keyword evidence="2" id="KW-1133">Transmembrane helix</keyword>
<evidence type="ECO:0000313" key="4">
    <source>
        <dbReference type="EMBL" id="TYT25273.1"/>
    </source>
</evidence>
<evidence type="ECO:0000313" key="5">
    <source>
        <dbReference type="Proteomes" id="UP000324973"/>
    </source>
</evidence>
<feature type="coiled-coil region" evidence="1">
    <location>
        <begin position="178"/>
        <end position="233"/>
    </location>
</feature>
<evidence type="ECO:0000256" key="2">
    <source>
        <dbReference type="SAM" id="Phobius"/>
    </source>
</evidence>
<dbReference type="Proteomes" id="UP000324973">
    <property type="component" value="Unassembled WGS sequence"/>
</dbReference>
<proteinExistence type="predicted"/>
<name>A0A5D4XMW2_9GAMM</name>
<dbReference type="Pfam" id="PF14257">
    <property type="entry name" value="DUF4349"/>
    <property type="match status" value="1"/>
</dbReference>
<feature type="domain" description="DUF4349" evidence="3">
    <location>
        <begin position="93"/>
        <end position="295"/>
    </location>
</feature>
<keyword evidence="5" id="KW-1185">Reference proteome</keyword>
<comment type="caution">
    <text evidence="4">The sequence shown here is derived from an EMBL/GenBank/DDBJ whole genome shotgun (WGS) entry which is preliminary data.</text>
</comment>
<sequence>MAPATDPRMPPTPGHDGRVVRIRRMSRLRSLQRTLCGGCLGVLLAACNGPATQEAAMAYGGAAPAPAPATAAADAGNGTGGARDASFLAYEHDASVTLPADRIQARLREAQDACTGAKFGECVVLTVRQEGGDWPSATLGIRIVPAGVEPMIALASAGAQLGSRGTRAEDLAVVVRDNALLQQRLRKERERLLEFQDRRDLTVADMIALSKQLAETEALLEGAEQAAAGHRRRIETQLLTLEFRPTPSQASRNEIWLALRDSGETLSQGAAWTIRALAFLLPLLVVFVIFVAVIRRWRRRRPG</sequence>
<dbReference type="AlphaFoldDB" id="A0A5D4XMW2"/>
<keyword evidence="2" id="KW-0812">Transmembrane</keyword>
<reference evidence="4 5" key="1">
    <citation type="submission" date="2019-08" db="EMBL/GenBank/DDBJ databases">
        <title>Luteimonas viscosus sp. nov., isolated from soil of a sunflower field.</title>
        <authorList>
            <person name="Jianli Z."/>
            <person name="Ying Z."/>
        </authorList>
    </citation>
    <scope>NUCLEOTIDE SEQUENCE [LARGE SCALE GENOMIC DNA]</scope>
    <source>
        <strain evidence="4 5">XBU10</strain>
    </source>
</reference>
<evidence type="ECO:0000259" key="3">
    <source>
        <dbReference type="Pfam" id="PF14257"/>
    </source>
</evidence>
<protein>
    <submittedName>
        <fullName evidence="4">DUF4349 domain-containing protein</fullName>
    </submittedName>
</protein>
<evidence type="ECO:0000256" key="1">
    <source>
        <dbReference type="SAM" id="Coils"/>
    </source>
</evidence>